<dbReference type="Proteomes" id="UP000657918">
    <property type="component" value="Unassembled WGS sequence"/>
</dbReference>
<evidence type="ECO:0000313" key="2">
    <source>
        <dbReference type="EMBL" id="KAF9663196.1"/>
    </source>
</evidence>
<proteinExistence type="predicted"/>
<dbReference type="AlphaFoldDB" id="A0A835J512"/>
<dbReference type="EMBL" id="JADGMS010000017">
    <property type="protein sequence ID" value="KAF9663196.1"/>
    <property type="molecule type" value="Genomic_DNA"/>
</dbReference>
<dbReference type="OrthoDB" id="112749at2759"/>
<name>A0A835J512_9ROSI</name>
<accession>A0A835J512</accession>
<feature type="transmembrane region" description="Helical" evidence="1">
    <location>
        <begin position="79"/>
        <end position="97"/>
    </location>
</feature>
<protein>
    <submittedName>
        <fullName evidence="2">Uncharacterized protein</fullName>
    </submittedName>
</protein>
<keyword evidence="1" id="KW-0812">Transmembrane</keyword>
<keyword evidence="1" id="KW-0472">Membrane</keyword>
<keyword evidence="3" id="KW-1185">Reference proteome</keyword>
<sequence length="142" mass="15551">MTCHVTVQQQVSEGVFCDIHVQGPYFSPLKGDGIMEAKQSKEAVLLLIFGLFCYRIGPGDVILLNKTVVLKVELMGCRLLNILVCICARIFTLHSLLQEIFKNIKKDVSNGVLAICVSKLAAQTCLSLASILWTGGYQSTNC</sequence>
<evidence type="ECO:0000256" key="1">
    <source>
        <dbReference type="SAM" id="Phobius"/>
    </source>
</evidence>
<keyword evidence="1" id="KW-1133">Transmembrane helix</keyword>
<organism evidence="2 3">
    <name type="scientific">Salix dunnii</name>
    <dbReference type="NCBI Taxonomy" id="1413687"/>
    <lineage>
        <taxon>Eukaryota</taxon>
        <taxon>Viridiplantae</taxon>
        <taxon>Streptophyta</taxon>
        <taxon>Embryophyta</taxon>
        <taxon>Tracheophyta</taxon>
        <taxon>Spermatophyta</taxon>
        <taxon>Magnoliopsida</taxon>
        <taxon>eudicotyledons</taxon>
        <taxon>Gunneridae</taxon>
        <taxon>Pentapetalae</taxon>
        <taxon>rosids</taxon>
        <taxon>fabids</taxon>
        <taxon>Malpighiales</taxon>
        <taxon>Salicaceae</taxon>
        <taxon>Saliceae</taxon>
        <taxon>Salix</taxon>
    </lineage>
</organism>
<evidence type="ECO:0000313" key="3">
    <source>
        <dbReference type="Proteomes" id="UP000657918"/>
    </source>
</evidence>
<reference evidence="2 3" key="1">
    <citation type="submission" date="2020-10" db="EMBL/GenBank/DDBJ databases">
        <title>Plant Genome Project.</title>
        <authorList>
            <person name="Zhang R.-G."/>
        </authorList>
    </citation>
    <scope>NUCLEOTIDE SEQUENCE [LARGE SCALE GENOMIC DNA]</scope>
    <source>
        <strain evidence="2">FAFU-HL-1</strain>
        <tissue evidence="2">Leaf</tissue>
    </source>
</reference>
<gene>
    <name evidence="2" type="ORF">SADUNF_Sadunf17G0013100</name>
</gene>
<comment type="caution">
    <text evidence="2">The sequence shown here is derived from an EMBL/GenBank/DDBJ whole genome shotgun (WGS) entry which is preliminary data.</text>
</comment>
<feature type="transmembrane region" description="Helical" evidence="1">
    <location>
        <begin position="43"/>
        <end position="64"/>
    </location>
</feature>